<dbReference type="PROSITE" id="PS51885">
    <property type="entry name" value="NEPRILYSIN"/>
    <property type="match status" value="1"/>
</dbReference>
<accession>A0AAW2I5J4</accession>
<feature type="domain" description="Peptidase M13 N-terminal" evidence="4">
    <location>
        <begin position="97"/>
        <end position="386"/>
    </location>
</feature>
<dbReference type="InterPro" id="IPR000718">
    <property type="entry name" value="Peptidase_M13"/>
</dbReference>
<reference evidence="5" key="1">
    <citation type="journal article" date="2024" name="Gigascience">
        <title>Chromosome-level genome of the poultry shaft louse Menopon gallinae provides insight into the host-switching and adaptive evolution of parasitic lice.</title>
        <authorList>
            <person name="Xu Y."/>
            <person name="Ma L."/>
            <person name="Liu S."/>
            <person name="Liang Y."/>
            <person name="Liu Q."/>
            <person name="He Z."/>
            <person name="Tian L."/>
            <person name="Duan Y."/>
            <person name="Cai W."/>
            <person name="Li H."/>
            <person name="Song F."/>
        </authorList>
    </citation>
    <scope>NUCLEOTIDE SEQUENCE</scope>
    <source>
        <strain evidence="5">Cailab_2023a</strain>
    </source>
</reference>
<dbReference type="Gene3D" id="3.40.390.10">
    <property type="entry name" value="Collagenase (Catalytic Domain)"/>
    <property type="match status" value="1"/>
</dbReference>
<dbReference type="InterPro" id="IPR024079">
    <property type="entry name" value="MetalloPept_cat_dom_sf"/>
</dbReference>
<dbReference type="PANTHER" id="PTHR11733">
    <property type="entry name" value="ZINC METALLOPROTEASE FAMILY M13 NEPRILYSIN-RELATED"/>
    <property type="match status" value="1"/>
</dbReference>
<evidence type="ECO:0000256" key="3">
    <source>
        <dbReference type="SAM" id="Phobius"/>
    </source>
</evidence>
<evidence type="ECO:0000256" key="2">
    <source>
        <dbReference type="ARBA" id="ARBA00007357"/>
    </source>
</evidence>
<evidence type="ECO:0000313" key="5">
    <source>
        <dbReference type="EMBL" id="KAL0276745.1"/>
    </source>
</evidence>
<dbReference type="EMBL" id="JARGDH010000002">
    <property type="protein sequence ID" value="KAL0276745.1"/>
    <property type="molecule type" value="Genomic_DNA"/>
</dbReference>
<dbReference type="AlphaFoldDB" id="A0AAW2I5J4"/>
<comment type="subcellular location">
    <subcellularLocation>
        <location evidence="1">Cell membrane</location>
        <topology evidence="1">Single-pass type II membrane protein</topology>
    </subcellularLocation>
</comment>
<comment type="similarity">
    <text evidence="2">Belongs to the peptidase M13 family.</text>
</comment>
<evidence type="ECO:0000256" key="1">
    <source>
        <dbReference type="ARBA" id="ARBA00004401"/>
    </source>
</evidence>
<dbReference type="SUPFAM" id="SSF55486">
    <property type="entry name" value="Metalloproteases ('zincins'), catalytic domain"/>
    <property type="match status" value="1"/>
</dbReference>
<dbReference type="InterPro" id="IPR042089">
    <property type="entry name" value="Peptidase_M13_dom_2"/>
</dbReference>
<dbReference type="GO" id="GO:0004222">
    <property type="term" value="F:metalloendopeptidase activity"/>
    <property type="evidence" value="ECO:0007669"/>
    <property type="project" value="InterPro"/>
</dbReference>
<dbReference type="GO" id="GO:0016485">
    <property type="term" value="P:protein processing"/>
    <property type="evidence" value="ECO:0007669"/>
    <property type="project" value="TreeGrafter"/>
</dbReference>
<dbReference type="InterPro" id="IPR008753">
    <property type="entry name" value="Peptidase_M13_N"/>
</dbReference>
<dbReference type="Pfam" id="PF05649">
    <property type="entry name" value="Peptidase_M13_N"/>
    <property type="match status" value="1"/>
</dbReference>
<dbReference type="GO" id="GO:0005886">
    <property type="term" value="C:plasma membrane"/>
    <property type="evidence" value="ECO:0007669"/>
    <property type="project" value="UniProtKB-SubCell"/>
</dbReference>
<evidence type="ECO:0000259" key="4">
    <source>
        <dbReference type="Pfam" id="PF05649"/>
    </source>
</evidence>
<dbReference type="Gene3D" id="1.10.1380.10">
    <property type="entry name" value="Neutral endopeptidase , domain2"/>
    <property type="match status" value="1"/>
</dbReference>
<gene>
    <name evidence="5" type="ORF">PYX00_004252</name>
</gene>
<proteinExistence type="inferred from homology"/>
<keyword evidence="3" id="KW-1133">Transmembrane helix</keyword>
<protein>
    <recommendedName>
        <fullName evidence="4">Peptidase M13 N-terminal domain-containing protein</fullName>
    </recommendedName>
</protein>
<name>A0AAW2I5J4_9NEOP</name>
<keyword evidence="3" id="KW-0472">Membrane</keyword>
<organism evidence="5">
    <name type="scientific">Menopon gallinae</name>
    <name type="common">poultry shaft louse</name>
    <dbReference type="NCBI Taxonomy" id="328185"/>
    <lineage>
        <taxon>Eukaryota</taxon>
        <taxon>Metazoa</taxon>
        <taxon>Ecdysozoa</taxon>
        <taxon>Arthropoda</taxon>
        <taxon>Hexapoda</taxon>
        <taxon>Insecta</taxon>
        <taxon>Pterygota</taxon>
        <taxon>Neoptera</taxon>
        <taxon>Paraneoptera</taxon>
        <taxon>Psocodea</taxon>
        <taxon>Troctomorpha</taxon>
        <taxon>Phthiraptera</taxon>
        <taxon>Amblycera</taxon>
        <taxon>Menoponidae</taxon>
        <taxon>Menopon</taxon>
    </lineage>
</organism>
<feature type="transmembrane region" description="Helical" evidence="3">
    <location>
        <begin position="45"/>
        <end position="68"/>
    </location>
</feature>
<keyword evidence="3" id="KW-0812">Transmembrane</keyword>
<sequence length="397" mass="45821">MTFSSDGPRSDAYGTIETESFAEANQWEADGTTYKPQKGKRKSTMILIMALFAVTFVVGISVLLWSYAEDNDSCENAFVIENSIIHKGNIIDPDVNPCDDFYTFACGRWNLSVSHHGFISVFEETEVRNLLRLESYLRCSSFRDEPAWGRYMKKTFDLCEKGRTASIRKSRTVSFVREMAAPLFKQSGSRLDDTLRRIHHKLLQTGLFSWDVNLERHKDRIIQGVKITPPKVIKGKELMFATRNHLANYIKEVALLLGIEGENVEEKCDRIAEVSFAIDQTANITEITPLTAELDYQKFVDEFDFIDFNDYFEGYSLPENISVANVGYFHWLKNYLRMRNDGSVQDFLIWSAIDHFVPYMPKEFLEIRRKYTQRSTTRARDLMGERVTRACTPSKQA</sequence>
<comment type="caution">
    <text evidence="5">The sequence shown here is derived from an EMBL/GenBank/DDBJ whole genome shotgun (WGS) entry which is preliminary data.</text>
</comment>
<dbReference type="PANTHER" id="PTHR11733:SF167">
    <property type="entry name" value="FI17812P1-RELATED"/>
    <property type="match status" value="1"/>
</dbReference>